<dbReference type="PANTHER" id="PTHR15615">
    <property type="match status" value="1"/>
</dbReference>
<evidence type="ECO:0000313" key="2">
    <source>
        <dbReference type="EMBL" id="PIA93772.1"/>
    </source>
</evidence>
<organism evidence="2 4">
    <name type="scientific">Cercospora beticola</name>
    <name type="common">Sugarbeet leaf spot fungus</name>
    <dbReference type="NCBI Taxonomy" id="122368"/>
    <lineage>
        <taxon>Eukaryota</taxon>
        <taxon>Fungi</taxon>
        <taxon>Dikarya</taxon>
        <taxon>Ascomycota</taxon>
        <taxon>Pezizomycotina</taxon>
        <taxon>Dothideomycetes</taxon>
        <taxon>Dothideomycetidae</taxon>
        <taxon>Mycosphaerellales</taxon>
        <taxon>Mycosphaerellaceae</taxon>
        <taxon>Cercospora</taxon>
    </lineage>
</organism>
<dbReference type="GO" id="GO:0000307">
    <property type="term" value="C:cyclin-dependent protein kinase holoenzyme complex"/>
    <property type="evidence" value="ECO:0007669"/>
    <property type="project" value="TreeGrafter"/>
</dbReference>
<dbReference type="GO" id="GO:0005634">
    <property type="term" value="C:nucleus"/>
    <property type="evidence" value="ECO:0007669"/>
    <property type="project" value="TreeGrafter"/>
</dbReference>
<evidence type="ECO:0000313" key="3">
    <source>
        <dbReference type="EMBL" id="WPB01236.1"/>
    </source>
</evidence>
<reference evidence="2 4" key="1">
    <citation type="submission" date="2015-10" db="EMBL/GenBank/DDBJ databases">
        <title>The cercosporin biosynthetic gene cluster was horizontally transferred to several fungal lineages and shown to be expanded in Cercospora beticola based on microsynteny with recipient genomes.</title>
        <authorList>
            <person name="De Jonge R."/>
            <person name="Ebert M.K."/>
            <person name="Suttle J.C."/>
            <person name="Jurick Ii W.M."/>
            <person name="Secor G.A."/>
            <person name="Thomma B.P."/>
            <person name="Van De Peer Y."/>
            <person name="Bolton M.D."/>
        </authorList>
    </citation>
    <scope>NUCLEOTIDE SEQUENCE [LARGE SCALE GENOMIC DNA]</scope>
    <source>
        <strain evidence="2 4">09-40</strain>
    </source>
</reference>
<protein>
    <submittedName>
        <fullName evidence="2">Cyclin-P1-1</fullName>
    </submittedName>
</protein>
<evidence type="ECO:0000256" key="1">
    <source>
        <dbReference type="SAM" id="MobiDB-lite"/>
    </source>
</evidence>
<dbReference type="EMBL" id="LKMD01000105">
    <property type="protein sequence ID" value="PIA93772.1"/>
    <property type="molecule type" value="Genomic_DNA"/>
</dbReference>
<dbReference type="PANTHER" id="PTHR15615:SF32">
    <property type="entry name" value="PROTEIN KINASE COMPLEX COMPONENT, PUTATIVE (AFU_ORTHOLOGUE AFUA_2G07660)-RELATED"/>
    <property type="match status" value="1"/>
</dbReference>
<dbReference type="OrthoDB" id="5304883at2759"/>
<evidence type="ECO:0000313" key="5">
    <source>
        <dbReference type="Proteomes" id="UP001302367"/>
    </source>
</evidence>
<dbReference type="Pfam" id="PF08613">
    <property type="entry name" value="Cyclin"/>
    <property type="match status" value="1"/>
</dbReference>
<dbReference type="Proteomes" id="UP001302367">
    <property type="component" value="Chromosome 4"/>
</dbReference>
<dbReference type="EMBL" id="CP134187">
    <property type="protein sequence ID" value="WPB01236.1"/>
    <property type="molecule type" value="Genomic_DNA"/>
</dbReference>
<dbReference type="InterPro" id="IPR013922">
    <property type="entry name" value="Cyclin_PHO80-like"/>
</dbReference>
<dbReference type="Gene3D" id="1.10.472.10">
    <property type="entry name" value="Cyclin-like"/>
    <property type="match status" value="1"/>
</dbReference>
<feature type="region of interest" description="Disordered" evidence="1">
    <location>
        <begin position="1"/>
        <end position="51"/>
    </location>
</feature>
<name>A0A2G5HNK7_CERBT</name>
<evidence type="ECO:0000313" key="4">
    <source>
        <dbReference type="Proteomes" id="UP000230605"/>
    </source>
</evidence>
<reference evidence="3 5" key="2">
    <citation type="submission" date="2023-09" db="EMBL/GenBank/DDBJ databases">
        <title>Complete-Gapless Cercospora beticola genome.</title>
        <authorList>
            <person name="Wyatt N.A."/>
            <person name="Spanner R.E."/>
            <person name="Bolton M.D."/>
        </authorList>
    </citation>
    <scope>NUCLEOTIDE SEQUENCE [LARGE SCALE GENOMIC DNA]</scope>
    <source>
        <strain evidence="3">Cb09-40</strain>
    </source>
</reference>
<dbReference type="SUPFAM" id="SSF47954">
    <property type="entry name" value="Cyclin-like"/>
    <property type="match status" value="1"/>
</dbReference>
<proteinExistence type="predicted"/>
<feature type="region of interest" description="Disordered" evidence="1">
    <location>
        <begin position="79"/>
        <end position="134"/>
    </location>
</feature>
<dbReference type="AlphaFoldDB" id="A0A2G5HNK7"/>
<sequence>MHDGHSEPNATVEPDTVGSPPPPPDPNVHDEGAAAPINPSNSPKSDEPLRLESESWDINRISAIAALQMLIDALDSLSNTTGDVPPTPPVSRPGTPGPFGRIRHQRKPSSTLPRTSSSQNLPKLEIGSPEAHPHEPITVVVGTGVEDISIQHQAIARRFFSKTAPPFTIGQYLKRFHQYCPHSPGVYLGAVAYIHQLCVSDLVVPATTRTIHRLALTAIRVAAKSLEDNKWSQERISKMGGISNTQMMNLEIAMCFLLDFELYLDEKILARRMYLLQEAARRGFGGQGGLSEQFKLRLPLRKKGPK</sequence>
<dbReference type="CDD" id="cd20558">
    <property type="entry name" value="CYCLIN_ScPCL7-like"/>
    <property type="match status" value="1"/>
</dbReference>
<gene>
    <name evidence="2" type="ORF">CB0940_04027</name>
    <name evidence="3" type="ORF">RHO25_005859</name>
</gene>
<accession>A0A2G5HNK7</accession>
<dbReference type="GO" id="GO:0016538">
    <property type="term" value="F:cyclin-dependent protein serine/threonine kinase regulator activity"/>
    <property type="evidence" value="ECO:0007669"/>
    <property type="project" value="TreeGrafter"/>
</dbReference>
<dbReference type="Proteomes" id="UP000230605">
    <property type="component" value="Chromosome 4"/>
</dbReference>
<keyword evidence="5" id="KW-1185">Reference proteome</keyword>
<dbReference type="GO" id="GO:0019901">
    <property type="term" value="F:protein kinase binding"/>
    <property type="evidence" value="ECO:0007669"/>
    <property type="project" value="InterPro"/>
</dbReference>
<feature type="compositionally biased region" description="Polar residues" evidence="1">
    <location>
        <begin position="108"/>
        <end position="121"/>
    </location>
</feature>
<dbReference type="InterPro" id="IPR036915">
    <property type="entry name" value="Cyclin-like_sf"/>
</dbReference>